<dbReference type="InterPro" id="IPR019888">
    <property type="entry name" value="Tscrpt_reg_AsnC-like"/>
</dbReference>
<dbReference type="PANTHER" id="PTHR30154">
    <property type="entry name" value="LEUCINE-RESPONSIVE REGULATORY PROTEIN"/>
    <property type="match status" value="1"/>
</dbReference>
<proteinExistence type="predicted"/>
<dbReference type="PRINTS" id="PR00033">
    <property type="entry name" value="HTHASNC"/>
</dbReference>
<dbReference type="InterPro" id="IPR036388">
    <property type="entry name" value="WH-like_DNA-bd_sf"/>
</dbReference>
<dbReference type="PANTHER" id="PTHR30154:SF34">
    <property type="entry name" value="TRANSCRIPTIONAL REGULATOR AZLB"/>
    <property type="match status" value="1"/>
</dbReference>
<evidence type="ECO:0000256" key="2">
    <source>
        <dbReference type="ARBA" id="ARBA00023125"/>
    </source>
</evidence>
<keyword evidence="1" id="KW-0805">Transcription regulation</keyword>
<protein>
    <submittedName>
        <fullName evidence="5">Lrp/AsnC family transcriptional regulator</fullName>
    </submittedName>
</protein>
<dbReference type="PROSITE" id="PS00519">
    <property type="entry name" value="HTH_ASNC_1"/>
    <property type="match status" value="1"/>
</dbReference>
<dbReference type="GO" id="GO:0043565">
    <property type="term" value="F:sequence-specific DNA binding"/>
    <property type="evidence" value="ECO:0007669"/>
    <property type="project" value="InterPro"/>
</dbReference>
<comment type="caution">
    <text evidence="5">The sequence shown here is derived from an EMBL/GenBank/DDBJ whole genome shotgun (WGS) entry which is preliminary data.</text>
</comment>
<keyword evidence="6" id="KW-1185">Reference proteome</keyword>
<dbReference type="InterPro" id="IPR011008">
    <property type="entry name" value="Dimeric_a/b-barrel"/>
</dbReference>
<dbReference type="SMART" id="SM00344">
    <property type="entry name" value="HTH_ASNC"/>
    <property type="match status" value="1"/>
</dbReference>
<dbReference type="InterPro" id="IPR036390">
    <property type="entry name" value="WH_DNA-bd_sf"/>
</dbReference>
<dbReference type="GO" id="GO:0005829">
    <property type="term" value="C:cytosol"/>
    <property type="evidence" value="ECO:0007669"/>
    <property type="project" value="TreeGrafter"/>
</dbReference>
<evidence type="ECO:0000256" key="1">
    <source>
        <dbReference type="ARBA" id="ARBA00023015"/>
    </source>
</evidence>
<evidence type="ECO:0000313" key="5">
    <source>
        <dbReference type="EMBL" id="TXC85103.1"/>
    </source>
</evidence>
<dbReference type="PROSITE" id="PS50956">
    <property type="entry name" value="HTH_ASNC_2"/>
    <property type="match status" value="1"/>
</dbReference>
<dbReference type="Pfam" id="PF13412">
    <property type="entry name" value="HTH_24"/>
    <property type="match status" value="1"/>
</dbReference>
<dbReference type="SUPFAM" id="SSF46785">
    <property type="entry name" value="Winged helix' DNA-binding domain"/>
    <property type="match status" value="1"/>
</dbReference>
<keyword evidence="3" id="KW-0804">Transcription</keyword>
<keyword evidence="2" id="KW-0238">DNA-binding</keyword>
<dbReference type="InterPro" id="IPR019885">
    <property type="entry name" value="Tscrpt_reg_HTH_AsnC-type_CS"/>
</dbReference>
<dbReference type="SUPFAM" id="SSF54909">
    <property type="entry name" value="Dimeric alpha+beta barrel"/>
    <property type="match status" value="1"/>
</dbReference>
<dbReference type="InterPro" id="IPR019887">
    <property type="entry name" value="Tscrpt_reg_AsnC/Lrp_C"/>
</dbReference>
<dbReference type="GO" id="GO:0043200">
    <property type="term" value="P:response to amino acid"/>
    <property type="evidence" value="ECO:0007669"/>
    <property type="project" value="TreeGrafter"/>
</dbReference>
<dbReference type="Pfam" id="PF01037">
    <property type="entry name" value="AsnC_trans_reg"/>
    <property type="match status" value="1"/>
</dbReference>
<dbReference type="InterPro" id="IPR000485">
    <property type="entry name" value="AsnC-type_HTH_dom"/>
</dbReference>
<evidence type="ECO:0000259" key="4">
    <source>
        <dbReference type="PROSITE" id="PS50956"/>
    </source>
</evidence>
<dbReference type="InterPro" id="IPR011991">
    <property type="entry name" value="ArsR-like_HTH"/>
</dbReference>
<dbReference type="Gene3D" id="3.30.70.920">
    <property type="match status" value="1"/>
</dbReference>
<reference evidence="5 6" key="1">
    <citation type="submission" date="2019-08" db="EMBL/GenBank/DDBJ databases">
        <title>Genome of Luteibaculum oceani JCM 18817.</title>
        <authorList>
            <person name="Bowman J.P."/>
        </authorList>
    </citation>
    <scope>NUCLEOTIDE SEQUENCE [LARGE SCALE GENOMIC DNA]</scope>
    <source>
        <strain evidence="5 6">JCM 18817</strain>
    </source>
</reference>
<name>A0A5C6VID2_9FLAO</name>
<dbReference type="AlphaFoldDB" id="A0A5C6VID2"/>
<dbReference type="OrthoDB" id="9800326at2"/>
<organism evidence="5 6">
    <name type="scientific">Luteibaculum oceani</name>
    <dbReference type="NCBI Taxonomy" id="1294296"/>
    <lineage>
        <taxon>Bacteria</taxon>
        <taxon>Pseudomonadati</taxon>
        <taxon>Bacteroidota</taxon>
        <taxon>Flavobacteriia</taxon>
        <taxon>Flavobacteriales</taxon>
        <taxon>Luteibaculaceae</taxon>
        <taxon>Luteibaculum</taxon>
    </lineage>
</organism>
<accession>A0A5C6VID2</accession>
<dbReference type="GO" id="GO:0006355">
    <property type="term" value="P:regulation of DNA-templated transcription"/>
    <property type="evidence" value="ECO:0007669"/>
    <property type="project" value="UniProtKB-ARBA"/>
</dbReference>
<dbReference type="CDD" id="cd00090">
    <property type="entry name" value="HTH_ARSR"/>
    <property type="match status" value="1"/>
</dbReference>
<sequence length="160" mass="17969">MDKNHNLDSTDFKILKVLQENGKISNLNLSKTIGLSPAPTLERVKKLEQNGIIESYHAKLNKGELGLHLQALIQVTLVRQVQDAAAKFLAKAEQVAEVVEIYQVTGAFDYQLTVHAKSISDFERLIREQLAEIEEIGSMQTMVVLNKIKDSKLLPLDYPE</sequence>
<gene>
    <name evidence="5" type="ORF">FRX97_00330</name>
</gene>
<evidence type="ECO:0000313" key="6">
    <source>
        <dbReference type="Proteomes" id="UP000321168"/>
    </source>
</evidence>
<dbReference type="Proteomes" id="UP000321168">
    <property type="component" value="Unassembled WGS sequence"/>
</dbReference>
<dbReference type="RefSeq" id="WP_147012210.1">
    <property type="nucleotide sequence ID" value="NZ_VORB01000001.1"/>
</dbReference>
<feature type="domain" description="HTH asnC-type" evidence="4">
    <location>
        <begin position="7"/>
        <end position="68"/>
    </location>
</feature>
<dbReference type="EMBL" id="VORB01000001">
    <property type="protein sequence ID" value="TXC85103.1"/>
    <property type="molecule type" value="Genomic_DNA"/>
</dbReference>
<dbReference type="Gene3D" id="1.10.10.10">
    <property type="entry name" value="Winged helix-like DNA-binding domain superfamily/Winged helix DNA-binding domain"/>
    <property type="match status" value="1"/>
</dbReference>
<evidence type="ECO:0000256" key="3">
    <source>
        <dbReference type="ARBA" id="ARBA00023163"/>
    </source>
</evidence>